<name>A0AAD7F9F9_9AGAR</name>
<gene>
    <name evidence="3" type="ORF">FB45DRAFT_942407</name>
</gene>
<proteinExistence type="inferred from homology"/>
<comment type="caution">
    <text evidence="3">The sequence shown here is derived from an EMBL/GenBank/DDBJ whole genome shotgun (WGS) entry which is preliminary data.</text>
</comment>
<dbReference type="PANTHER" id="PTHR43201:SF8">
    <property type="entry name" value="ACYL-COA SYNTHETASE FAMILY MEMBER 3"/>
    <property type="match status" value="1"/>
</dbReference>
<dbReference type="Pfam" id="PF23562">
    <property type="entry name" value="AMP-binding_C_3"/>
    <property type="match status" value="1"/>
</dbReference>
<sequence>MALQTFPGLVSRNLQQSPFDPCYVYAESNQIVTITQLEFGRATHRAAHLLRPNRRGQDGRVVAIIAESDNLLYNAILVGLMTTNLIPFPISPRNSPPAIFQLLRVSSCHHIIATRVTLASLLSRLEEHVKEADPEFALRIDEVPSLAEVYPNLGAETPECGFKPYPEGSGRPDPDGLFMYIHSSGSTGFPKAIPYNYRALNHMIGVSAADAGTQICPPTAMMGLPPFHAYGISIQVARPLSGLHVAVFPPRATTPEALPMSASPDNVLDHARRTNSRTISTVPTFLVTWFNDVEAFEYLKTMDSIIWGGGPLPQRVGDAYADAGMHLVTGYGSTETSALASLSPRKEDRKDWEWFRISERVKVRWAPQGDGTFECQVIATEKHVPLVLNLPDVKGYATSDLCVNHPTKKELWRIVGRLDDTIVHSSGEKTVPAMLENIIVGSPLVKGVVVFGHGRQQTGALIELIPEKQMDLKDGTKLAELRNRIWSVHCSMPLQL</sequence>
<dbReference type="GO" id="GO:0006631">
    <property type="term" value="P:fatty acid metabolic process"/>
    <property type="evidence" value="ECO:0007669"/>
    <property type="project" value="TreeGrafter"/>
</dbReference>
<dbReference type="InterPro" id="IPR042099">
    <property type="entry name" value="ANL_N_sf"/>
</dbReference>
<evidence type="ECO:0000313" key="3">
    <source>
        <dbReference type="EMBL" id="KAJ7610402.1"/>
    </source>
</evidence>
<dbReference type="Gene3D" id="3.40.50.12780">
    <property type="entry name" value="N-terminal domain of ligase-like"/>
    <property type="match status" value="1"/>
</dbReference>
<dbReference type="Pfam" id="PF00501">
    <property type="entry name" value="AMP-binding"/>
    <property type="match status" value="1"/>
</dbReference>
<dbReference type="AlphaFoldDB" id="A0AAD7F9F9"/>
<dbReference type="PROSITE" id="PS00455">
    <property type="entry name" value="AMP_BINDING"/>
    <property type="match status" value="1"/>
</dbReference>
<reference evidence="3" key="1">
    <citation type="submission" date="2023-03" db="EMBL/GenBank/DDBJ databases">
        <title>Massive genome expansion in bonnet fungi (Mycena s.s.) driven by repeated elements and novel gene families across ecological guilds.</title>
        <authorList>
            <consortium name="Lawrence Berkeley National Laboratory"/>
            <person name="Harder C.B."/>
            <person name="Miyauchi S."/>
            <person name="Viragh M."/>
            <person name="Kuo A."/>
            <person name="Thoen E."/>
            <person name="Andreopoulos B."/>
            <person name="Lu D."/>
            <person name="Skrede I."/>
            <person name="Drula E."/>
            <person name="Henrissat B."/>
            <person name="Morin E."/>
            <person name="Kohler A."/>
            <person name="Barry K."/>
            <person name="LaButti K."/>
            <person name="Morin E."/>
            <person name="Salamov A."/>
            <person name="Lipzen A."/>
            <person name="Mereny Z."/>
            <person name="Hegedus B."/>
            <person name="Baldrian P."/>
            <person name="Stursova M."/>
            <person name="Weitz H."/>
            <person name="Taylor A."/>
            <person name="Grigoriev I.V."/>
            <person name="Nagy L.G."/>
            <person name="Martin F."/>
            <person name="Kauserud H."/>
        </authorList>
    </citation>
    <scope>NUCLEOTIDE SEQUENCE</scope>
    <source>
        <strain evidence="3">9284</strain>
    </source>
</reference>
<dbReference type="SUPFAM" id="SSF56801">
    <property type="entry name" value="Acetyl-CoA synthetase-like"/>
    <property type="match status" value="1"/>
</dbReference>
<keyword evidence="4" id="KW-1185">Reference proteome</keyword>
<evidence type="ECO:0000313" key="4">
    <source>
        <dbReference type="Proteomes" id="UP001221142"/>
    </source>
</evidence>
<feature type="domain" description="AMP-dependent synthetase/ligase" evidence="2">
    <location>
        <begin position="12"/>
        <end position="347"/>
    </location>
</feature>
<dbReference type="PANTHER" id="PTHR43201">
    <property type="entry name" value="ACYL-COA SYNTHETASE"/>
    <property type="match status" value="1"/>
</dbReference>
<evidence type="ECO:0000256" key="1">
    <source>
        <dbReference type="ARBA" id="ARBA00006432"/>
    </source>
</evidence>
<dbReference type="InterPro" id="IPR000873">
    <property type="entry name" value="AMP-dep_synth/lig_dom"/>
</dbReference>
<evidence type="ECO:0000259" key="2">
    <source>
        <dbReference type="Pfam" id="PF00501"/>
    </source>
</evidence>
<dbReference type="Proteomes" id="UP001221142">
    <property type="component" value="Unassembled WGS sequence"/>
</dbReference>
<dbReference type="EMBL" id="JARKIF010000035">
    <property type="protein sequence ID" value="KAJ7610402.1"/>
    <property type="molecule type" value="Genomic_DNA"/>
</dbReference>
<dbReference type="InterPro" id="IPR020845">
    <property type="entry name" value="AMP-binding_CS"/>
</dbReference>
<dbReference type="GO" id="GO:0031956">
    <property type="term" value="F:medium-chain fatty acid-CoA ligase activity"/>
    <property type="evidence" value="ECO:0007669"/>
    <property type="project" value="TreeGrafter"/>
</dbReference>
<comment type="similarity">
    <text evidence="1">Belongs to the ATP-dependent AMP-binding enzyme family.</text>
</comment>
<accession>A0AAD7F9F9</accession>
<protein>
    <recommendedName>
        <fullName evidence="2">AMP-dependent synthetase/ligase domain-containing protein</fullName>
    </recommendedName>
</protein>
<organism evidence="3 4">
    <name type="scientific">Roridomyces roridus</name>
    <dbReference type="NCBI Taxonomy" id="1738132"/>
    <lineage>
        <taxon>Eukaryota</taxon>
        <taxon>Fungi</taxon>
        <taxon>Dikarya</taxon>
        <taxon>Basidiomycota</taxon>
        <taxon>Agaricomycotina</taxon>
        <taxon>Agaricomycetes</taxon>
        <taxon>Agaricomycetidae</taxon>
        <taxon>Agaricales</taxon>
        <taxon>Marasmiineae</taxon>
        <taxon>Mycenaceae</taxon>
        <taxon>Roridomyces</taxon>
    </lineage>
</organism>